<feature type="region of interest" description="Disordered" evidence="3">
    <location>
        <begin position="1685"/>
        <end position="1707"/>
    </location>
</feature>
<dbReference type="SUPFAM" id="SSF48366">
    <property type="entry name" value="Ras GEF"/>
    <property type="match status" value="1"/>
</dbReference>
<dbReference type="InterPro" id="IPR008937">
    <property type="entry name" value="Ras-like_GEF"/>
</dbReference>
<feature type="compositionally biased region" description="Low complexity" evidence="3">
    <location>
        <begin position="1525"/>
        <end position="1541"/>
    </location>
</feature>
<dbReference type="Gene3D" id="1.10.20.10">
    <property type="entry name" value="Histone, subunit A"/>
    <property type="match status" value="1"/>
</dbReference>
<name>A0AA84ZG36_9TREM</name>
<protein>
    <recommendedName>
        <fullName evidence="9">Ras-GEF domain-containing protein</fullName>
    </recommendedName>
</protein>
<feature type="domain" description="Ras-GEF" evidence="4">
    <location>
        <begin position="1170"/>
        <end position="1430"/>
    </location>
</feature>
<dbReference type="GO" id="GO:0046982">
    <property type="term" value="F:protein heterodimerization activity"/>
    <property type="evidence" value="ECO:0007669"/>
    <property type="project" value="InterPro"/>
</dbReference>
<dbReference type="InterPro" id="IPR009072">
    <property type="entry name" value="Histone-fold"/>
</dbReference>
<feature type="region of interest" description="Disordered" evidence="3">
    <location>
        <begin position="516"/>
        <end position="559"/>
    </location>
</feature>
<dbReference type="InterPro" id="IPR000651">
    <property type="entry name" value="Ras-like_Gua-exchang_fac_N"/>
</dbReference>
<feature type="region of interest" description="Disordered" evidence="3">
    <location>
        <begin position="1802"/>
        <end position="1823"/>
    </location>
</feature>
<dbReference type="GO" id="GO:0005886">
    <property type="term" value="C:plasma membrane"/>
    <property type="evidence" value="ECO:0007669"/>
    <property type="project" value="TreeGrafter"/>
</dbReference>
<dbReference type="SMART" id="SM00229">
    <property type="entry name" value="RasGEFN"/>
    <property type="match status" value="1"/>
</dbReference>
<dbReference type="PANTHER" id="PTHR23113:SF363">
    <property type="entry name" value="PROTEIN SON OF SEVENLESS"/>
    <property type="match status" value="1"/>
</dbReference>
<feature type="region of interest" description="Disordered" evidence="3">
    <location>
        <begin position="1525"/>
        <end position="1546"/>
    </location>
</feature>
<dbReference type="CDD" id="cd06224">
    <property type="entry name" value="REM"/>
    <property type="match status" value="1"/>
</dbReference>
<evidence type="ECO:0000256" key="3">
    <source>
        <dbReference type="SAM" id="MobiDB-lite"/>
    </source>
</evidence>
<dbReference type="GO" id="GO:0005085">
    <property type="term" value="F:guanyl-nucleotide exchange factor activity"/>
    <property type="evidence" value="ECO:0007669"/>
    <property type="project" value="UniProtKB-KW"/>
</dbReference>
<evidence type="ECO:0000256" key="2">
    <source>
        <dbReference type="PROSITE-ProRule" id="PRU00168"/>
    </source>
</evidence>
<dbReference type="WBParaSite" id="SMRG1_28530.6">
    <property type="protein sequence ID" value="SMRG1_28530.6"/>
    <property type="gene ID" value="SMRG1_28530"/>
</dbReference>
<keyword evidence="1 2" id="KW-0344">Guanine-nucleotide releasing factor</keyword>
<dbReference type="PROSITE" id="PS50212">
    <property type="entry name" value="RASGEF_NTER"/>
    <property type="match status" value="1"/>
</dbReference>
<dbReference type="Proteomes" id="UP000050790">
    <property type="component" value="Unassembled WGS sequence"/>
</dbReference>
<evidence type="ECO:0000256" key="1">
    <source>
        <dbReference type="ARBA" id="ARBA00022658"/>
    </source>
</evidence>
<dbReference type="InterPro" id="IPR001895">
    <property type="entry name" value="RASGEF_cat_dom"/>
</dbReference>
<sequence length="1823" mass="204914">MSASIDQIFHTGLLDLPCHRLLEVQCLKLRKPLVCLSPVAKMHIVNYTLNIVKSLCDATAPSCIGDIIQCIDYCFPEKLKPSPQFLDELQSQVEKGKRKTLYISADKVFSCFKLVFPRMESNVSLFLTHLMEHIMGQIVQWVVNYESKIQSGYIEATDVHHIFSLFGAPKLSKSPVCYSLPFLPRKSADYKDYAKEIQYLLRFSVQHLGIIVRIFGDSLMEELSHVSIVTESLLTECEDTRNINLTARRLLGAIKSAQIVFDRASEVHSHVTVLSECIDDAFEDQTRLIGSCLIEAAEDGTLYNFAHYADTLFSNDCREWISILAQTPCIMRTLANEFQKILQVTLSNASSRRQAEIKLRFSDPHSCQLCTTSFGYDPIGLTSSGPSSGSCCVLTHHSDSPQSYWSNMLSGHTNYSGISTSVSSASGSVDRVTTMPVPFSPIFTSHGFNHSSSFTSFTNPRQPRATDHFLYSNMKHISGQRSVSNSPSSLQPFHKSILESTNQDINHGQTTEVIGLSTSSSSSAVNDDSIKTNPDNESSSVHEKGFSDDTDNCSSEPGSFKENQAQLMELFNFSSDMTSILPTCNHMVIAFRYLLPQLLLLPNFQLLYLADHIEALYTHATEENEQSTLKDVISLLSKTRSTVSNALFNQDWVKSVSPTLAFFLKTPFCSNLYPAEGRSKLEELISSVRRMQHSSELPLVMSEFLMDGPVQVRVDHGRPKKSERIAYLFSNWLLLCKKQKRVLSNVVSSSSSSSNANYVLKVKKRICLEQFHIIDVASEFSDNNGMLFLFDLECWEAPKLSSIMSNVQTNTTSSFNTNTLSSCNSSVIQAETQSILSGSSNHHYQPQIGSVLSVSTLTSTNTLIDHTVDLNNIGNNNSNNENDKSLILPTAGDAVEASNNALLEVISSYPKQRFTFIFYNKEDKANWISALVYLHLARLFKRYLTSLPRQDLPLILPSPSVYRYSVPDSPSNIIFESSQTDGSAGIPVIRAATILKLIERMTYHEYFDNKTLNAFLLTYRRYISSLELLDLLIERFNIPNPDFTEAANETFNSIKERDGLLTVALRLEQRFRSVYKRRVQYRVLNFIIKWVKNSSYYKLDILPDTVLRSRLWDFLDTVHARNLSDNVTNIRKSLLGDRIRLIQTIEQLPPEQLDFGLVTSPDDVKLTTVHPLEFARQVTLYEWELYSRIEFWEVTGKEKIKSPNFELSLQFSNKFKCWLVSSIMSAEHLEDRMVIMQRVADLLVYFDSLNNLQGVQEAKAALLSSPVFRLSETYDALISKSKCHYRNFFESLRQFVQDDTANVYFTDYQEKLHRIHPPGLPFIAVGDKTQLIHLELKHPDWVNASTLPFSTVPDTQNCSSGCLVNFWKCRQLAELVEYYLSFQQTPYNFSINKPIRGFLETLNPLNTWGVDNENLFDDIMYEKSLKIQPKRSDSLCTVSRERNLKPVEIKIAAALNLVQPDPKLTAESREFRSLLQMISTVTNRLSTLTSTSENQFVKEFSNMPDKAVEQTSDKSNTVASLTLNDPLSSLRNSNDNSSLISDPDKRSSHLKSFLMNTCTTTSSSSPETLLHNDSSQFKPVDTFPVDAHVKGDNAQTVCLSSPPPLPPRISRSIQRNVHSEQFSNPIAAFQESSHSVSNSTFSNIRDISPAECFPTNVTMTATHGDISQLPLDVSLGLENSSIINSSATCDDVDPPPRPSRRRLTSLSSVTGEKGPFWSNLVTKTSDNINISTNNSIDNVSNPPILPPRIHHHGGEVNSSRLFKNNSPLIQDNNNTLKEDSLCINAGLTNVSHILSHNFTNINRSLSSPSPPPLPPKKSTTPNI</sequence>
<proteinExistence type="predicted"/>
<dbReference type="Gene3D" id="1.10.840.10">
    <property type="entry name" value="Ras guanine-nucleotide exchange factors catalytic domain"/>
    <property type="match status" value="1"/>
</dbReference>
<feature type="domain" description="N-terminal Ras-GEF" evidence="5">
    <location>
        <begin position="985"/>
        <end position="1138"/>
    </location>
</feature>
<evidence type="ECO:0000259" key="5">
    <source>
        <dbReference type="PROSITE" id="PS50212"/>
    </source>
</evidence>
<evidence type="ECO:0000259" key="4">
    <source>
        <dbReference type="PROSITE" id="PS50009"/>
    </source>
</evidence>
<dbReference type="SMART" id="SM00147">
    <property type="entry name" value="RasGEF"/>
    <property type="match status" value="1"/>
</dbReference>
<accession>A0AA84ZG36</accession>
<dbReference type="GO" id="GO:0007265">
    <property type="term" value="P:Ras protein signal transduction"/>
    <property type="evidence" value="ECO:0007669"/>
    <property type="project" value="TreeGrafter"/>
</dbReference>
<dbReference type="SUPFAM" id="SSF50729">
    <property type="entry name" value="PH domain-like"/>
    <property type="match status" value="1"/>
</dbReference>
<evidence type="ECO:0000313" key="6">
    <source>
        <dbReference type="Proteomes" id="UP000050790"/>
    </source>
</evidence>
<dbReference type="Gene3D" id="1.20.870.10">
    <property type="entry name" value="Son of sevenless (SoS) protein Chain: S domain 1"/>
    <property type="match status" value="1"/>
</dbReference>
<organism evidence="6 7">
    <name type="scientific">Schistosoma margrebowiei</name>
    <dbReference type="NCBI Taxonomy" id="48269"/>
    <lineage>
        <taxon>Eukaryota</taxon>
        <taxon>Metazoa</taxon>
        <taxon>Spiralia</taxon>
        <taxon>Lophotrochozoa</taxon>
        <taxon>Platyhelminthes</taxon>
        <taxon>Trematoda</taxon>
        <taxon>Digenea</taxon>
        <taxon>Strigeidida</taxon>
        <taxon>Schistosomatoidea</taxon>
        <taxon>Schistosomatidae</taxon>
        <taxon>Schistosoma</taxon>
    </lineage>
</organism>
<dbReference type="InterPro" id="IPR011993">
    <property type="entry name" value="PH-like_dom_sf"/>
</dbReference>
<dbReference type="InterPro" id="IPR036964">
    <property type="entry name" value="RASGEF_cat_dom_sf"/>
</dbReference>
<dbReference type="PANTHER" id="PTHR23113">
    <property type="entry name" value="GUANINE NUCLEOTIDE EXCHANGE FACTOR"/>
    <property type="match status" value="1"/>
</dbReference>
<dbReference type="InterPro" id="IPR023578">
    <property type="entry name" value="Ras_GEF_dom_sf"/>
</dbReference>
<evidence type="ECO:0008006" key="9">
    <source>
        <dbReference type="Google" id="ProtNLM"/>
    </source>
</evidence>
<dbReference type="PROSITE" id="PS50009">
    <property type="entry name" value="RASGEF_CAT"/>
    <property type="match status" value="1"/>
</dbReference>
<dbReference type="WBParaSite" id="SMRG1_28530.1">
    <property type="protein sequence ID" value="SMRG1_28530.1"/>
    <property type="gene ID" value="SMRG1_28530"/>
</dbReference>
<evidence type="ECO:0000313" key="8">
    <source>
        <dbReference type="WBParaSite" id="SMRG1_28530.6"/>
    </source>
</evidence>
<dbReference type="Pfam" id="PF00617">
    <property type="entry name" value="RasGEF"/>
    <property type="match status" value="1"/>
</dbReference>
<dbReference type="Gene3D" id="2.30.29.30">
    <property type="entry name" value="Pleckstrin-homology domain (PH domain)/Phosphotyrosine-binding domain (PTB)"/>
    <property type="match status" value="1"/>
</dbReference>
<reference evidence="7 8" key="1">
    <citation type="submission" date="2023-11" db="UniProtKB">
        <authorList>
            <consortium name="WormBaseParasite"/>
        </authorList>
    </citation>
    <scope>IDENTIFICATION</scope>
</reference>
<evidence type="ECO:0000313" key="7">
    <source>
        <dbReference type="WBParaSite" id="SMRG1_28530.1"/>
    </source>
</evidence>
<dbReference type="Pfam" id="PF00618">
    <property type="entry name" value="RasGEF_N"/>
    <property type="match status" value="1"/>
</dbReference>